<dbReference type="AlphaFoldDB" id="A0A2H3B4K6"/>
<accession>A0A2H3B4K6</accession>
<protein>
    <submittedName>
        <fullName evidence="1">Uncharacterized protein</fullName>
    </submittedName>
</protein>
<dbReference type="Proteomes" id="UP000218334">
    <property type="component" value="Unassembled WGS sequence"/>
</dbReference>
<reference evidence="2" key="1">
    <citation type="journal article" date="2017" name="Nat. Ecol. Evol.">
        <title>Genome expansion and lineage-specific genetic innovations in the forest pathogenic fungi Armillaria.</title>
        <authorList>
            <person name="Sipos G."/>
            <person name="Prasanna A.N."/>
            <person name="Walter M.C."/>
            <person name="O'Connor E."/>
            <person name="Balint B."/>
            <person name="Krizsan K."/>
            <person name="Kiss B."/>
            <person name="Hess J."/>
            <person name="Varga T."/>
            <person name="Slot J."/>
            <person name="Riley R."/>
            <person name="Boka B."/>
            <person name="Rigling D."/>
            <person name="Barry K."/>
            <person name="Lee J."/>
            <person name="Mihaltcheva S."/>
            <person name="LaButti K."/>
            <person name="Lipzen A."/>
            <person name="Waldron R."/>
            <person name="Moloney N.M."/>
            <person name="Sperisen C."/>
            <person name="Kredics L."/>
            <person name="Vagvoelgyi C."/>
            <person name="Patrignani A."/>
            <person name="Fitzpatrick D."/>
            <person name="Nagy I."/>
            <person name="Doyle S."/>
            <person name="Anderson J.B."/>
            <person name="Grigoriev I.V."/>
            <person name="Gueldener U."/>
            <person name="Muensterkoetter M."/>
            <person name="Nagy L.G."/>
        </authorList>
    </citation>
    <scope>NUCLEOTIDE SEQUENCE [LARGE SCALE GENOMIC DNA]</scope>
    <source>
        <strain evidence="2">28-4</strain>
    </source>
</reference>
<proteinExistence type="predicted"/>
<evidence type="ECO:0000313" key="2">
    <source>
        <dbReference type="Proteomes" id="UP000218334"/>
    </source>
</evidence>
<dbReference type="EMBL" id="KZ293471">
    <property type="protein sequence ID" value="PBK61982.1"/>
    <property type="molecule type" value="Genomic_DNA"/>
</dbReference>
<sequence length="70" mass="7800">MRIGTILPPTTCYLHPTPKIVLHWLLNTPYVTGWDRLYLVRPLKTLPLARTTQNTPDATNISLISGSSNG</sequence>
<evidence type="ECO:0000313" key="1">
    <source>
        <dbReference type="EMBL" id="PBK61982.1"/>
    </source>
</evidence>
<gene>
    <name evidence="1" type="ORF">ARMSODRAFT_619726</name>
</gene>
<organism evidence="1 2">
    <name type="scientific">Armillaria solidipes</name>
    <dbReference type="NCBI Taxonomy" id="1076256"/>
    <lineage>
        <taxon>Eukaryota</taxon>
        <taxon>Fungi</taxon>
        <taxon>Dikarya</taxon>
        <taxon>Basidiomycota</taxon>
        <taxon>Agaricomycotina</taxon>
        <taxon>Agaricomycetes</taxon>
        <taxon>Agaricomycetidae</taxon>
        <taxon>Agaricales</taxon>
        <taxon>Marasmiineae</taxon>
        <taxon>Physalacriaceae</taxon>
        <taxon>Armillaria</taxon>
    </lineage>
</organism>
<keyword evidence="2" id="KW-1185">Reference proteome</keyword>
<name>A0A2H3B4K6_9AGAR</name>